<feature type="transmembrane region" description="Helical" evidence="6">
    <location>
        <begin position="33"/>
        <end position="55"/>
    </location>
</feature>
<feature type="transmembrane region" description="Helical" evidence="6">
    <location>
        <begin position="177"/>
        <end position="199"/>
    </location>
</feature>
<evidence type="ECO:0000313" key="7">
    <source>
        <dbReference type="EMBL" id="OGD98556.1"/>
    </source>
</evidence>
<dbReference type="CDD" id="cd23110">
    <property type="entry name" value="GRP"/>
    <property type="match status" value="1"/>
</dbReference>
<evidence type="ECO:0000256" key="4">
    <source>
        <dbReference type="ARBA" id="ARBA00022989"/>
    </source>
</evidence>
<evidence type="ECO:0000313" key="8">
    <source>
        <dbReference type="Proteomes" id="UP000177039"/>
    </source>
</evidence>
<proteinExistence type="inferred from homology"/>
<gene>
    <name evidence="7" type="ORF">A3B54_05235</name>
</gene>
<dbReference type="GO" id="GO:0016020">
    <property type="term" value="C:membrane"/>
    <property type="evidence" value="ECO:0007669"/>
    <property type="project" value="UniProtKB-SubCell"/>
</dbReference>
<feature type="transmembrane region" description="Helical" evidence="6">
    <location>
        <begin position="61"/>
        <end position="81"/>
    </location>
</feature>
<dbReference type="InterPro" id="IPR010651">
    <property type="entry name" value="Sugar_transport"/>
</dbReference>
<evidence type="ECO:0000256" key="5">
    <source>
        <dbReference type="ARBA" id="ARBA00023136"/>
    </source>
</evidence>
<dbReference type="InterPro" id="IPR037185">
    <property type="entry name" value="EmrE-like"/>
</dbReference>
<dbReference type="EMBL" id="MFBT01000034">
    <property type="protein sequence ID" value="OGD98556.1"/>
    <property type="molecule type" value="Genomic_DNA"/>
</dbReference>
<dbReference type="SUPFAM" id="SSF103481">
    <property type="entry name" value="Multidrug resistance efflux transporter EmrE"/>
    <property type="match status" value="1"/>
</dbReference>
<keyword evidence="5 6" id="KW-0472">Membrane</keyword>
<feature type="transmembrane region" description="Helical" evidence="6">
    <location>
        <begin position="6"/>
        <end position="21"/>
    </location>
</feature>
<evidence type="ECO:0000256" key="2">
    <source>
        <dbReference type="ARBA" id="ARBA00006117"/>
    </source>
</evidence>
<evidence type="ECO:0008006" key="9">
    <source>
        <dbReference type="Google" id="ProtNLM"/>
    </source>
</evidence>
<evidence type="ECO:0000256" key="1">
    <source>
        <dbReference type="ARBA" id="ARBA00004141"/>
    </source>
</evidence>
<keyword evidence="4 6" id="KW-1133">Transmembrane helix</keyword>
<comment type="similarity">
    <text evidence="2">Belongs to the GRP transporter (TC 2.A.7.5) family.</text>
</comment>
<protein>
    <recommendedName>
        <fullName evidence="9">EamA domain-containing protein</fullName>
    </recommendedName>
</protein>
<dbReference type="Pfam" id="PF06800">
    <property type="entry name" value="Sugar_transport"/>
    <property type="match status" value="1"/>
</dbReference>
<comment type="caution">
    <text evidence="7">The sequence shown here is derived from an EMBL/GenBank/DDBJ whole genome shotgun (WGS) entry which is preliminary data.</text>
</comment>
<accession>A0A1F5H326</accession>
<feature type="transmembrane region" description="Helical" evidence="6">
    <location>
        <begin position="93"/>
        <end position="114"/>
    </location>
</feature>
<feature type="transmembrane region" description="Helical" evidence="6">
    <location>
        <begin position="211"/>
        <end position="228"/>
    </location>
</feature>
<organism evidence="7 8">
    <name type="scientific">Candidatus Curtissbacteria bacterium RIFCSPLOWO2_01_FULL_42_50</name>
    <dbReference type="NCBI Taxonomy" id="1797730"/>
    <lineage>
        <taxon>Bacteria</taxon>
        <taxon>Candidatus Curtissiibacteriota</taxon>
    </lineage>
</organism>
<dbReference type="AlphaFoldDB" id="A0A1F5H326"/>
<keyword evidence="3 6" id="KW-0812">Transmembrane</keyword>
<dbReference type="Proteomes" id="UP000177039">
    <property type="component" value="Unassembled WGS sequence"/>
</dbReference>
<feature type="transmembrane region" description="Helical" evidence="6">
    <location>
        <begin position="269"/>
        <end position="288"/>
    </location>
</feature>
<feature type="transmembrane region" description="Helical" evidence="6">
    <location>
        <begin position="120"/>
        <end position="140"/>
    </location>
</feature>
<sequence length="290" mass="31025">MNQGIIFAFLTILLFGSWAVPTKTLKIDPQVQAFWLTIGHFLLSAVIFIFFAAPLTLNQSILPLSAGILWGLGIISGYVGIRNLGITRALGTWMPTVIIVSALWGLIFFGQAFTLGPWKLTLTILGIVLLVIAAISVIFSGKDEGKIKNLKFGVLASLTLGLFHGSFFVPLRASPLSIYTTFLPLTVGMVLTTFIIVSYKKLKIVHGPIEIGRMILAGLILGAGNYTALLTTQYLGVAQGYPLTQAGIIVNTLWGVLVFKEATTKKGKVLIAIGVALAILGAVVLNSARV</sequence>
<evidence type="ECO:0000256" key="6">
    <source>
        <dbReference type="SAM" id="Phobius"/>
    </source>
</evidence>
<evidence type="ECO:0000256" key="3">
    <source>
        <dbReference type="ARBA" id="ARBA00022692"/>
    </source>
</evidence>
<comment type="subcellular location">
    <subcellularLocation>
        <location evidence="1">Membrane</location>
        <topology evidence="1">Multi-pass membrane protein</topology>
    </subcellularLocation>
</comment>
<dbReference type="PANTHER" id="PTHR16119:SF17">
    <property type="entry name" value="TRANSMEMBRANE PROTEIN 144"/>
    <property type="match status" value="1"/>
</dbReference>
<feature type="transmembrane region" description="Helical" evidence="6">
    <location>
        <begin position="240"/>
        <end position="257"/>
    </location>
</feature>
<name>A0A1F5H326_9BACT</name>
<dbReference type="PANTHER" id="PTHR16119">
    <property type="entry name" value="TRANSMEMBRANE PROTEIN 144"/>
    <property type="match status" value="1"/>
</dbReference>
<reference evidence="7 8" key="1">
    <citation type="journal article" date="2016" name="Nat. Commun.">
        <title>Thousands of microbial genomes shed light on interconnected biogeochemical processes in an aquifer system.</title>
        <authorList>
            <person name="Anantharaman K."/>
            <person name="Brown C.T."/>
            <person name="Hug L.A."/>
            <person name="Sharon I."/>
            <person name="Castelle C.J."/>
            <person name="Probst A.J."/>
            <person name="Thomas B.C."/>
            <person name="Singh A."/>
            <person name="Wilkins M.J."/>
            <person name="Karaoz U."/>
            <person name="Brodie E.L."/>
            <person name="Williams K.H."/>
            <person name="Hubbard S.S."/>
            <person name="Banfield J.F."/>
        </authorList>
    </citation>
    <scope>NUCLEOTIDE SEQUENCE [LARGE SCALE GENOMIC DNA]</scope>
</reference>
<dbReference type="GO" id="GO:0015144">
    <property type="term" value="F:carbohydrate transmembrane transporter activity"/>
    <property type="evidence" value="ECO:0007669"/>
    <property type="project" value="InterPro"/>
</dbReference>
<feature type="transmembrane region" description="Helical" evidence="6">
    <location>
        <begin position="152"/>
        <end position="171"/>
    </location>
</feature>